<dbReference type="CDD" id="cd11304">
    <property type="entry name" value="Cadherin_repeat"/>
    <property type="match status" value="1"/>
</dbReference>
<evidence type="ECO:0000256" key="1">
    <source>
        <dbReference type="ARBA" id="ARBA00004613"/>
    </source>
</evidence>
<dbReference type="Proteomes" id="UP000046176">
    <property type="component" value="Unassembled WGS sequence"/>
</dbReference>
<dbReference type="Gene3D" id="2.60.40.60">
    <property type="entry name" value="Cadherins"/>
    <property type="match status" value="1"/>
</dbReference>
<dbReference type="InterPro" id="IPR018511">
    <property type="entry name" value="Hemolysin-typ_Ca-bd_CS"/>
</dbReference>
<proteinExistence type="predicted"/>
<dbReference type="GO" id="GO:0007156">
    <property type="term" value="P:homophilic cell adhesion via plasma membrane adhesion molecules"/>
    <property type="evidence" value="ECO:0007669"/>
    <property type="project" value="InterPro"/>
</dbReference>
<dbReference type="Pfam" id="PF16184">
    <property type="entry name" value="Cadherin_3"/>
    <property type="match status" value="1"/>
</dbReference>
<dbReference type="GO" id="GO:0016020">
    <property type="term" value="C:membrane"/>
    <property type="evidence" value="ECO:0007669"/>
    <property type="project" value="InterPro"/>
</dbReference>
<dbReference type="InterPro" id="IPR019959">
    <property type="entry name" value="T1SS-143_rpt-cont_dom"/>
</dbReference>
<dbReference type="SMART" id="SM00736">
    <property type="entry name" value="CADG"/>
    <property type="match status" value="1"/>
</dbReference>
<comment type="subcellular location">
    <subcellularLocation>
        <location evidence="1">Secreted</location>
    </subcellularLocation>
</comment>
<dbReference type="Pfam" id="PF05345">
    <property type="entry name" value="He_PIG"/>
    <property type="match status" value="1"/>
</dbReference>
<dbReference type="SUPFAM" id="SSF49313">
    <property type="entry name" value="Cadherin-like"/>
    <property type="match status" value="2"/>
</dbReference>
<dbReference type="PROSITE" id="PS50268">
    <property type="entry name" value="CADHERIN_2"/>
    <property type="match status" value="1"/>
</dbReference>
<dbReference type="InterPro" id="IPR002126">
    <property type="entry name" value="Cadherin-like_dom"/>
</dbReference>
<reference evidence="5 6" key="1">
    <citation type="submission" date="2014-08" db="EMBL/GenBank/DDBJ databases">
        <authorList>
            <person name="Chen Y.-H."/>
        </authorList>
    </citation>
    <scope>NUCLEOTIDE SEQUENCE [LARGE SCALE GENOMIC DNA]</scope>
</reference>
<feature type="domain" description="Cadherin" evidence="4">
    <location>
        <begin position="3134"/>
        <end position="3243"/>
    </location>
</feature>
<dbReference type="RefSeq" id="WP_046666367.1">
    <property type="nucleotide sequence ID" value="NZ_CCRH01000005.1"/>
</dbReference>
<keyword evidence="2" id="KW-0964">Secreted</keyword>
<dbReference type="PROSITE" id="PS00330">
    <property type="entry name" value="HEMOLYSIN_CALCIUM"/>
    <property type="match status" value="11"/>
</dbReference>
<dbReference type="EMBL" id="CCRH01000005">
    <property type="protein sequence ID" value="CDZ34087.1"/>
    <property type="molecule type" value="Genomic_DNA"/>
</dbReference>
<evidence type="ECO:0000313" key="6">
    <source>
        <dbReference type="Proteomes" id="UP000046176"/>
    </source>
</evidence>
<dbReference type="Pfam" id="PF17963">
    <property type="entry name" value="Big_9"/>
    <property type="match status" value="1"/>
</dbReference>
<dbReference type="InterPro" id="IPR013783">
    <property type="entry name" value="Ig-like_fold"/>
</dbReference>
<dbReference type="OrthoDB" id="6756629at2"/>
<protein>
    <recommendedName>
        <fullName evidence="4">Cadherin domain-containing protein</fullName>
    </recommendedName>
</protein>
<dbReference type="SUPFAM" id="SSF51120">
    <property type="entry name" value="beta-Roll"/>
    <property type="match status" value="8"/>
</dbReference>
<feature type="region of interest" description="Disordered" evidence="3">
    <location>
        <begin position="1293"/>
        <end position="1326"/>
    </location>
</feature>
<dbReference type="InterPro" id="IPR043824">
    <property type="entry name" value="DUF5801"/>
</dbReference>
<evidence type="ECO:0000256" key="3">
    <source>
        <dbReference type="SAM" id="MobiDB-lite"/>
    </source>
</evidence>
<dbReference type="GO" id="GO:0005509">
    <property type="term" value="F:calcium ion binding"/>
    <property type="evidence" value="ECO:0007669"/>
    <property type="project" value="InterPro"/>
</dbReference>
<sequence length="4145" mass="419981">MSVEDPRLSSISEENLTENFSSEIQEEMAASSTPSPIEHEIQVAQAGDGRTPTTNRIPTDPNAPAAAPAAPAAEVTPDVNNIVHLATTVSIDDIRVDGANLILVQADGTEIVIVNGAAKIPTMLIGEVEVPQQVLFAALEDSGINVAAGPDGSFSASGRPDSSGAEFDDSIQGSQNGPIQLASLLGDTEFGGDGALDDRTAADDQPDAFDMGSPFIFSEAVLADDVIGNETITGTLGFDGGDDFGIVSSVNYQSTSDMAEGTGSGVAAPLTSGGQAVTVSTSADGLTVTGTIIVGETTVTVFTLTVTNPTTGAFTYTQSQPLDHPDLGEIGADDALRLNFTFTVTDKDGDSDTGSFSIEIGDDGPVQREAGSASLNEDDISAYPATDGSDAARKTGDISLGISWGADADTRNGEGDTYGRTVGFANSAGTIASAITTTDASAFGLSVTGGTLTSGGNALNYVLTSDVSGGQTLTAYIQGTETKVFQIVLDPTASKGSYTVEIFNELDHAEGSNAATISFKFVGTDADGDQAAVGTATVTIADDQLVVGTPQSGQVDEDGYPQLASGGGNWFGDGDSLLVDTVTTRSLNISWGADNANDNVNGGYVGAQVAGDRSVVFGTNSVPADLTSNGFKIVYEVGANGTELIAYRQQNGSYYDADGHVVDAASKASAAVFKVSLSDAGSGSYTFTLLDNIDQSRGNEENNTNLNFQFVARDADGDQVTKSFSVSIDDDTPVLGSSSFSDVDEDDIGTAAGATTKSLNISWGADQSNAVANGGHSNADGDRYVVFDGNSAPNGLTSNGHAIRYETSQNGTLLTAYRFENGHYVGANGENLGADKVGAAVFTVGLSDQGSGSYTFTLIDNLDHSGFQGGTIRLGFDFTAVDGDGDDADGSFDVWIDDDTPSLTSVAASSVDEDGLLGGNAGESYPGATGTNADLAGASTTTGAVSLGVNWGADADIKSEYLGDNRDYDDDPIGREINFVRAVGQVGEISTGKISDNNVSSYLGSAFANLKSDGVSLDYRIDYLRDASGNWNGGYVLTAYKDGTDPTAAANQVFKVTLDPTAANGSYKFDLLGNLDHSGASSEDNLNLTFNFRATDSDGDSTGRGSFTVTIDDDAPIASVVTVAGNTLLADETAGADAGTDDKTGALPSAFSSLGTALGWSQQANMVSTAGNSYGADGAGSQSLALTKADGGVFNGESSGIQTLNGSDVKLYTEGNLVVGKVGATVVFALSIDGNGTVSMAQYQPIKHGDAANANETASVNGVYVTTTISDREGDTTRATTSTALDIKVRDDAPTVSPTQTGVTVDEDGLSSGNSAGPAYTDDAASNSRTASANLSYNFGTDGIAAEATNIVFQTSNLTNLGLKSLGTDLSYAWDNSTNTLTATAGNAGPVVFTLKVTDVATGAYTFTLERPMDHSTTSGANKEDDINIDFNFTIRDGDGDPASGTVRVSIDDDAPYIGSPEAEAVSEVNLPYTLGDETNADSNSSTVQRGNLDIHWGADNRDANFGPDVSVRFGSNTAPSGLTSNGEDIKYAVNGTTLTAYTGSVFNSHVVFTVSLDDNGSGQYTFRLYDNIDHNGADAASKALSFNFIAEDSDNDEAPGSFNVTIADGGPSVGIVENETVNESALPNNLWDAIFDDTDGSTVQHGNLNINWGADDNNSGSFNRSVTFNAALNGADSGLTHDGTAIMYTLSPDGTVLTAKAGATTVFAVSLSDSDDGSYTFILNDNIDHLGANGSSATLNFGFTAKDSDGDTASGSFAVTIVDDTPQADTPFREFLEEDNGSPAVSNVSLGIDWKSDNNNSGTSNRSVAFANATPAANITNAIGQPITLTSNGQSLSYALLAGVLVAYVNGGDPAIAADRVFEVSLNDNGSGSYTFTLHQPLDHGAPGNNDAYLDLRFLYTATDSDGDGDNASFTVRVDAAGDVTGNNISYDDLNSGVFVNLGDNSVTVNGQTVAGDTATDLTAVGDKVLGIDRMNGIVNVTGGDGNDILVGSSQVNTIRGGDGNDIIIGNGGDDTLDGGAGNDLFIHKAGDGNDRINGGTETSNTSPNYDVLRVEGDAQARTFNIGLASGPPTINAGSGDAADIAVSYDGSNSATIRADEIEGIDIVAGSGAITVNVGSLAGTAVRPNTIHVTGSNSTTGDVVNASGITAANAVSVIFDGNDGNDTFIGGAGNDVARGGIGNDTITGGLGADTIEGGAGNDVINLGADQIISGLATTMDSIDGGVDHDKIILTTGTQGFLLDGNVTTITHIEEIVGTDGNDTITLRDDYLSDQANGGVTINGGKGNDTIAGGKGNDVITGGEGTDTLKGGAGADTLIGGAGNDVLWGGKHSDSLYGNGTTNVGADLGATAGEADTAAYGGAPSDYRVFFTPGFTGNGGGIWQVEALNGAPEYTQNATTDNLYGIELIQFANGVVLDLTDPIRVFNGSNLIGTYDTIQQANDASTTLAGYRIELVGTVTNELATITKNNLTVVGGVEDTGITLTLNGAQNITLQGAAPINVIGDGQGNTILGNDGANVIKGVTGSDTLNGGAGDDTFVLGADVTGSGTRNIQLGNGSLLAVDIAGLAGTADKVVGGAGNDTIVLERDGKSGFVADYSTAPGYLSGVEKIVGTDGNDVILLAAGSTADGGPITLEGGNGNDTLGGSNSADIINGGDGNDLISGLGGNDTLTGGNGDDVIWGGLGADKLYGEDGNDTLVGGKGDDLLDGGTNSAAGFNRPSNPASGDAAAIIASAFGGDTADYSSLTTGVLANLGDAATWPAAIPAHSAIDSNGANDAVGTDTLVDIENLTGGIGDDILAGDGNDNILKGGAGSDTLLGGAGDDLLIGGDDNVGDGLLAGAGNDVLILGNGGGTAKGEGGDDLIYGGSSGDWLYGEDDGNPNPADAGADTIFAGGGNDHIEGGGGADKLYGEDGDDTLIGGLGNDIISGGAGNDTIQWSVGDGLDVVDGGTELAGGRDLLRIVGSSASEQYAIWSVAAYNAAHPGTPYAGLAEILLTVNGALAAEVNEIEDIVIQGGGGADTLAVNGSFADTSLLTSTITYEGGEGDETFDVSELTSGHSVVVKGAGGADVLVIGDETGESVWKDVTVTQDPATGEFTISLPNGGPVLKATGVESFRFADGTVNAAQLIEQAPTDLTTSGLTVAENSTAGIIVGSVHGVDANGSIDPLSYAFVLADSSTSLTSADGRFVINATTGEISVAAGAVLDYETTPSIGLSVLVTDSKNGSYSETFSVQLTNVNEAPILAHPITDQSIAEEGTISFQIPVDAFSDVDSALTYTATLGDGSALPTWLHFDAGTRTFSGVAPLNYNGSFDVKVTATDGLNDVSDTVSIAVTPVNDAPTPHDDIFFVDEDHTTSGTNFLANDTDVDGDTLQPTAATITSGPGGSGWLYQNGDLVYTPHANASGVTTIEYTVSDGTTTASATITLNIRPVADAATISGSGLGNEDGTANVAINIALGDTDGSEKVTRVELSGFPAGATFNQGALVGGVWVIENAAGVNTSGLTMTPPQNFAGNVTLNVAAKVLDSAMLSDGLVYEDTEISTGSISIAVNAVNDAPVITGDHALAVNEGATVAVTSQDLYFSDPDDIGTGVTFTVTATTNGSVLVNGIVATTFTAQQLADNLVSFRHDGSETTSGSFGVSLEDGNEDNSAPATATVNVAVTPVNDQISVITVTGQTTVDMTNYGKIVYNDVGGIDPSGTTAATVNNFGATDIIVIKEDGAIITGGAFQSVVSPNTDINAGVKIVQLLYSQAVTSNLSGDPNSSTIEGFIASATKNFPAVGNYTFIVYSSEANNADAGIYAVKISDPNNPVSNGSSQHASDIVVEHVMTLVGVGYGSLTAENFVGAADPIILDLDHNGFAFTSVDDGVKFDINADGKLDQVAWTKTDGILAFDVDGNGKIDNGSEIFTPNFAGGAHAGGVAALSTLDVNHDGKIDASDTGFDKLLVWQDANGNGVSDEGELKGLHDYDITGISLDADSAEGYIDGQSLFAEGSFTYADGSTGSFVEVGFDTLFSDAPDHVLVGTDGDDILAAMPGLTQMTGGAGADTFVLDPSALHELDMADIITDYKSNEGDAVDVSKLLDTLLGHQATGEEAAANVRTTIAGNDTTVSVQVATDSWKDVAVLQNHTEAVKILFDDDKHSANISHV</sequence>
<evidence type="ECO:0000256" key="2">
    <source>
        <dbReference type="ARBA" id="ARBA00022525"/>
    </source>
</evidence>
<name>A0A0T7FGE7_NEOGA</name>
<gene>
    <name evidence="5" type="ORF">NGAL_HAMBI1145_21660</name>
</gene>
<dbReference type="InterPro" id="IPR015919">
    <property type="entry name" value="Cadherin-like_sf"/>
</dbReference>
<dbReference type="PANTHER" id="PTHR38340">
    <property type="entry name" value="S-LAYER PROTEIN"/>
    <property type="match status" value="1"/>
</dbReference>
<feature type="region of interest" description="Disordered" evidence="3">
    <location>
        <begin position="1"/>
        <end position="67"/>
    </location>
</feature>
<dbReference type="PRINTS" id="PR00313">
    <property type="entry name" value="CABNDNGRPT"/>
</dbReference>
<dbReference type="Gene3D" id="2.60.40.2810">
    <property type="match status" value="1"/>
</dbReference>
<dbReference type="Gene3D" id="2.60.40.10">
    <property type="entry name" value="Immunoglobulins"/>
    <property type="match status" value="1"/>
</dbReference>
<dbReference type="NCBIfam" id="TIGR03660">
    <property type="entry name" value="T1SS_rpt_143"/>
    <property type="match status" value="3"/>
</dbReference>
<dbReference type="InterPro" id="IPR006644">
    <property type="entry name" value="Cadg"/>
</dbReference>
<evidence type="ECO:0000259" key="4">
    <source>
        <dbReference type="PROSITE" id="PS50268"/>
    </source>
</evidence>
<dbReference type="InterPro" id="IPR001343">
    <property type="entry name" value="Hemolysn_Ca-bd"/>
</dbReference>
<organism evidence="5 6">
    <name type="scientific">Neorhizobium galegae bv. officinalis</name>
    <dbReference type="NCBI Taxonomy" id="323656"/>
    <lineage>
        <taxon>Bacteria</taxon>
        <taxon>Pseudomonadati</taxon>
        <taxon>Pseudomonadota</taxon>
        <taxon>Alphaproteobacteria</taxon>
        <taxon>Hyphomicrobiales</taxon>
        <taxon>Rhizobiaceae</taxon>
        <taxon>Rhizobium/Agrobacterium group</taxon>
        <taxon>Neorhizobium</taxon>
    </lineage>
</organism>
<dbReference type="GO" id="GO:0005576">
    <property type="term" value="C:extracellular region"/>
    <property type="evidence" value="ECO:0007669"/>
    <property type="project" value="UniProtKB-SubCell"/>
</dbReference>
<feature type="compositionally biased region" description="Polar residues" evidence="3">
    <location>
        <begin position="9"/>
        <end position="23"/>
    </location>
</feature>
<evidence type="ECO:0000313" key="5">
    <source>
        <dbReference type="EMBL" id="CDZ34087.1"/>
    </source>
</evidence>
<dbReference type="Pfam" id="PF19116">
    <property type="entry name" value="DUF5801"/>
    <property type="match status" value="5"/>
</dbReference>
<accession>A0A0T7FGE7</accession>
<dbReference type="Gene3D" id="2.150.10.10">
    <property type="entry name" value="Serralysin-like metalloprotease, C-terminal"/>
    <property type="match status" value="6"/>
</dbReference>
<dbReference type="InterPro" id="IPR050557">
    <property type="entry name" value="RTX_toxin/Mannuronan_C5-epim"/>
</dbReference>
<dbReference type="PANTHER" id="PTHR38340:SF1">
    <property type="entry name" value="S-LAYER PROTEIN"/>
    <property type="match status" value="1"/>
</dbReference>
<dbReference type="Pfam" id="PF00353">
    <property type="entry name" value="HemolysinCabind"/>
    <property type="match status" value="11"/>
</dbReference>
<feature type="region of interest" description="Disordered" evidence="3">
    <location>
        <begin position="150"/>
        <end position="172"/>
    </location>
</feature>
<dbReference type="InterPro" id="IPR011049">
    <property type="entry name" value="Serralysin-like_metalloprot_C"/>
</dbReference>